<proteinExistence type="predicted"/>
<keyword evidence="2" id="KW-1185">Reference proteome</keyword>
<dbReference type="EMBL" id="JAGGJR010000013">
    <property type="protein sequence ID" value="MBP1875914.1"/>
    <property type="molecule type" value="Genomic_DNA"/>
</dbReference>
<keyword evidence="1" id="KW-0418">Kinase</keyword>
<evidence type="ECO:0000313" key="1">
    <source>
        <dbReference type="EMBL" id="MBP1875914.1"/>
    </source>
</evidence>
<comment type="caution">
    <text evidence="1">The sequence shown here is derived from an EMBL/GenBank/DDBJ whole genome shotgun (WGS) entry which is preliminary data.</text>
</comment>
<name>A0ACC5T4S2_ENSAD</name>
<protein>
    <submittedName>
        <fullName evidence="1">Signal transduction histidine kinase</fullName>
    </submittedName>
</protein>
<evidence type="ECO:0000313" key="2">
    <source>
        <dbReference type="Proteomes" id="UP000823773"/>
    </source>
</evidence>
<reference evidence="1" key="1">
    <citation type="submission" date="2021-03" db="EMBL/GenBank/DDBJ databases">
        <title>Genomic Encyclopedia of Type Strains, Phase IV (KMG-IV): sequencing the most valuable type-strain genomes for metagenomic binning, comparative biology and taxonomic classification.</title>
        <authorList>
            <person name="Goeker M."/>
        </authorList>
    </citation>
    <scope>NUCLEOTIDE SEQUENCE</scope>
    <source>
        <strain evidence="1">DSM 18131</strain>
    </source>
</reference>
<organism evidence="1 2">
    <name type="scientific">Ensifer adhaerens</name>
    <name type="common">Sinorhizobium morelense</name>
    <dbReference type="NCBI Taxonomy" id="106592"/>
    <lineage>
        <taxon>Bacteria</taxon>
        <taxon>Pseudomonadati</taxon>
        <taxon>Pseudomonadota</taxon>
        <taxon>Alphaproteobacteria</taxon>
        <taxon>Hyphomicrobiales</taxon>
        <taxon>Rhizobiaceae</taxon>
        <taxon>Sinorhizobium/Ensifer group</taxon>
        <taxon>Ensifer</taxon>
    </lineage>
</organism>
<keyword evidence="1" id="KW-0808">Transferase</keyword>
<gene>
    <name evidence="1" type="ORF">J2Z19_005662</name>
</gene>
<dbReference type="Proteomes" id="UP000823773">
    <property type="component" value="Unassembled WGS sequence"/>
</dbReference>
<accession>A0ACC5T4S2</accession>
<sequence>MRANQLIKNWNSRSLASQFLLIGGLVAISAMVLVGAFVSRIIEEAVTRNSAATTALYVDSVIAPLLPDMQRTQVLDGAVARALDETLGQGALGDRLLSFRLWRADGTVLYSSDEAQVGKRLELSDELRTAFSGSMVALFDQSGEQPDRRPADMPVLEIYNPVLQPWSGAVVAVSEFHEVSYDFQHGLKQARLYTWLAVAAFTLAFFVVLSAIVLRGSRTIESQRHALKERIAELSTLLEQNEGLRARLQRASQRTTALNESHLRRIGADLHDGPAQLLAFASLRLDSGAFTNPKSARTARERVIGEIKESLDEAMQEIRTICSGLVLPQIETATLPEILKRVVHAHQQRTGTMVQLSIVDPPADISLSAKICIYRFVQEALNNAYRHARGAGQRVLQSVTGDYVTIEVGDNGPGFDPDRVEPTGLGLEGLRERIESLGGTFEIMVSTSGTLVRMTISTEETKAA</sequence>